<reference evidence="2 3" key="1">
    <citation type="submission" date="2016-11" db="EMBL/GenBank/DDBJ databases">
        <authorList>
            <person name="Jaros S."/>
            <person name="Januszkiewicz K."/>
            <person name="Wedrychowicz H."/>
        </authorList>
    </citation>
    <scope>NUCLEOTIDE SEQUENCE [LARGE SCALE GENOMIC DNA]</scope>
    <source>
        <strain evidence="2 3">DSM 6191</strain>
    </source>
</reference>
<dbReference type="InterPro" id="IPR000182">
    <property type="entry name" value="GNAT_dom"/>
</dbReference>
<feature type="domain" description="N-acetyltransferase" evidence="1">
    <location>
        <begin position="18"/>
        <end position="184"/>
    </location>
</feature>
<accession>A0A1M5W362</accession>
<evidence type="ECO:0000313" key="2">
    <source>
        <dbReference type="EMBL" id="SHH82019.1"/>
    </source>
</evidence>
<gene>
    <name evidence="2" type="ORF">SAMN02745941_00909</name>
</gene>
<evidence type="ECO:0000259" key="1">
    <source>
        <dbReference type="PROSITE" id="PS51186"/>
    </source>
</evidence>
<dbReference type="EMBL" id="FQXU01000004">
    <property type="protein sequence ID" value="SHH82019.1"/>
    <property type="molecule type" value="Genomic_DNA"/>
</dbReference>
<proteinExistence type="predicted"/>
<dbReference type="SUPFAM" id="SSF55729">
    <property type="entry name" value="Acyl-CoA N-acyltransferases (Nat)"/>
    <property type="match status" value="1"/>
</dbReference>
<organism evidence="2 3">
    <name type="scientific">Clostridium intestinale DSM 6191</name>
    <dbReference type="NCBI Taxonomy" id="1121320"/>
    <lineage>
        <taxon>Bacteria</taxon>
        <taxon>Bacillati</taxon>
        <taxon>Bacillota</taxon>
        <taxon>Clostridia</taxon>
        <taxon>Eubacteriales</taxon>
        <taxon>Clostridiaceae</taxon>
        <taxon>Clostridium</taxon>
    </lineage>
</organism>
<keyword evidence="2" id="KW-0808">Transferase</keyword>
<dbReference type="GO" id="GO:0008999">
    <property type="term" value="F:protein-N-terminal-alanine acetyltransferase activity"/>
    <property type="evidence" value="ECO:0007669"/>
    <property type="project" value="TreeGrafter"/>
</dbReference>
<dbReference type="Pfam" id="PF13302">
    <property type="entry name" value="Acetyltransf_3"/>
    <property type="match status" value="1"/>
</dbReference>
<dbReference type="InterPro" id="IPR051531">
    <property type="entry name" value="N-acetyltransferase"/>
</dbReference>
<dbReference type="PANTHER" id="PTHR43792">
    <property type="entry name" value="GNAT FAMILY, PUTATIVE (AFU_ORTHOLOGUE AFUA_3G00765)-RELATED-RELATED"/>
    <property type="match status" value="1"/>
</dbReference>
<dbReference type="Proteomes" id="UP000184241">
    <property type="component" value="Unassembled WGS sequence"/>
</dbReference>
<dbReference type="GO" id="GO:0005737">
    <property type="term" value="C:cytoplasm"/>
    <property type="evidence" value="ECO:0007669"/>
    <property type="project" value="TreeGrafter"/>
</dbReference>
<dbReference type="PROSITE" id="PS51186">
    <property type="entry name" value="GNAT"/>
    <property type="match status" value="1"/>
</dbReference>
<dbReference type="RefSeq" id="WP_073017161.1">
    <property type="nucleotide sequence ID" value="NZ_FQXU01000004.1"/>
</dbReference>
<protein>
    <submittedName>
        <fullName evidence="2">Ribosomal-protein-alanine N-acetyltransferase</fullName>
    </submittedName>
</protein>
<dbReference type="Gene3D" id="3.40.630.30">
    <property type="match status" value="1"/>
</dbReference>
<name>A0A1M5W362_9CLOT</name>
<sequence>MDKTKLFSEFPLIKTSEITLRKIEKTDLEELYLIYSNENLFKYRPGSAKKNKATVENMITHFERDFGKKKTIFLGICSNENTERIIGVGEIFDFDDKVNMATIGYTLNEEYWGHGFATKAVEAMKDYLINVIGINRVQAFVMPENIKSKNVLERSGFTKEGTIRQGTVWTGQGVVDLDLYSFLKSDF</sequence>
<dbReference type="InterPro" id="IPR016181">
    <property type="entry name" value="Acyl_CoA_acyltransferase"/>
</dbReference>
<dbReference type="PANTHER" id="PTHR43792:SF9">
    <property type="entry name" value="RIBOSOMAL-PROTEIN-ALANINE ACETYLTRANSFERASE"/>
    <property type="match status" value="1"/>
</dbReference>
<evidence type="ECO:0000313" key="3">
    <source>
        <dbReference type="Proteomes" id="UP000184241"/>
    </source>
</evidence>
<dbReference type="AlphaFoldDB" id="A0A1M5W362"/>